<evidence type="ECO:0000313" key="2">
    <source>
        <dbReference type="Proteomes" id="UP000197269"/>
    </source>
</evidence>
<dbReference type="Gene3D" id="3.10.450.50">
    <property type="match status" value="1"/>
</dbReference>
<organism evidence="1 2">
    <name type="scientific">Rhizobium esperanzae</name>
    <dbReference type="NCBI Taxonomy" id="1967781"/>
    <lineage>
        <taxon>Bacteria</taxon>
        <taxon>Pseudomonadati</taxon>
        <taxon>Pseudomonadota</taxon>
        <taxon>Alphaproteobacteria</taxon>
        <taxon>Hyphomicrobiales</taxon>
        <taxon>Rhizobiaceae</taxon>
        <taxon>Rhizobium/Agrobacterium group</taxon>
        <taxon>Rhizobium</taxon>
    </lineage>
</organism>
<gene>
    <name evidence="1" type="ORF">B5E41_04685</name>
</gene>
<accession>A0A2D0ABL0</accession>
<name>A0A2D0ABL0_9HYPH</name>
<evidence type="ECO:0000313" key="1">
    <source>
        <dbReference type="EMBL" id="OWO96288.1"/>
    </source>
</evidence>
<sequence length="132" mass="14919">MTKTELANLYRGYIACLNRQDWPDLGQFVDEDAVHNGRRLGLAGYVAMLVRDFDLIPDLSFNVRMLLIDPPYVACRLGFDCSPKGKFLGFDVNGRRLSFTENVIYEFRGGKIIEVWSVIDKAAIEAQLVDGL</sequence>
<dbReference type="PANTHER" id="PTHR38436">
    <property type="entry name" value="POLYKETIDE CYCLASE SNOAL-LIKE DOMAIN"/>
    <property type="match status" value="1"/>
</dbReference>
<dbReference type="SUPFAM" id="SSF54427">
    <property type="entry name" value="NTF2-like"/>
    <property type="match status" value="1"/>
</dbReference>
<dbReference type="RefSeq" id="WP_088391983.1">
    <property type="nucleotide sequence ID" value="NZ_MXPU01000003.1"/>
</dbReference>
<proteinExistence type="predicted"/>
<dbReference type="InterPro" id="IPR032710">
    <property type="entry name" value="NTF2-like_dom_sf"/>
</dbReference>
<dbReference type="Pfam" id="PF07366">
    <property type="entry name" value="SnoaL"/>
    <property type="match status" value="1"/>
</dbReference>
<reference evidence="1 2" key="1">
    <citation type="submission" date="2017-03" db="EMBL/GenBank/DDBJ databases">
        <title>Genome of strain Rhizobium sp. CNPSo 668.</title>
        <authorList>
            <person name="Ribeiro R."/>
        </authorList>
    </citation>
    <scope>NUCLEOTIDE SEQUENCE [LARGE SCALE GENOMIC DNA]</scope>
    <source>
        <strain evidence="1 2">CNPSo 668</strain>
    </source>
</reference>
<dbReference type="InterPro" id="IPR009959">
    <property type="entry name" value="Cyclase_SnoaL-like"/>
</dbReference>
<dbReference type="GO" id="GO:0030638">
    <property type="term" value="P:polyketide metabolic process"/>
    <property type="evidence" value="ECO:0007669"/>
    <property type="project" value="InterPro"/>
</dbReference>
<dbReference type="PANTHER" id="PTHR38436:SF1">
    <property type="entry name" value="ESTER CYCLASE"/>
    <property type="match status" value="1"/>
</dbReference>
<dbReference type="EMBL" id="MXPU01000003">
    <property type="protein sequence ID" value="OWO96288.1"/>
    <property type="molecule type" value="Genomic_DNA"/>
</dbReference>
<dbReference type="AlphaFoldDB" id="A0A2D0ABL0"/>
<dbReference type="Proteomes" id="UP000197269">
    <property type="component" value="Unassembled WGS sequence"/>
</dbReference>
<comment type="caution">
    <text evidence="1">The sequence shown here is derived from an EMBL/GenBank/DDBJ whole genome shotgun (WGS) entry which is preliminary data.</text>
</comment>
<protein>
    <submittedName>
        <fullName evidence="1">Ester cyclase</fullName>
    </submittedName>
</protein>